<dbReference type="SUPFAM" id="SSF57850">
    <property type="entry name" value="RING/U-box"/>
    <property type="match status" value="1"/>
</dbReference>
<dbReference type="Pfam" id="PF12014">
    <property type="entry name" value="Cyclin_D1_bind"/>
    <property type="match status" value="1"/>
</dbReference>
<feature type="transmembrane region" description="Helical" evidence="3">
    <location>
        <begin position="124"/>
        <end position="146"/>
    </location>
</feature>
<keyword evidence="3" id="KW-1133">Transmembrane helix</keyword>
<dbReference type="Proteomes" id="UP000257109">
    <property type="component" value="Unassembled WGS sequence"/>
</dbReference>
<dbReference type="EMBL" id="QJKJ01008093">
    <property type="protein sequence ID" value="RDX80819.1"/>
    <property type="molecule type" value="Genomic_DNA"/>
</dbReference>
<keyword evidence="6" id="KW-1185">Reference proteome</keyword>
<name>A0A371FR63_MUCPR</name>
<feature type="compositionally biased region" description="Basic and acidic residues" evidence="2">
    <location>
        <begin position="602"/>
        <end position="614"/>
    </location>
</feature>
<feature type="region of interest" description="Disordered" evidence="2">
    <location>
        <begin position="650"/>
        <end position="697"/>
    </location>
</feature>
<evidence type="ECO:0000256" key="2">
    <source>
        <dbReference type="SAM" id="MobiDB-lite"/>
    </source>
</evidence>
<feature type="transmembrane region" description="Helical" evidence="3">
    <location>
        <begin position="42"/>
        <end position="60"/>
    </location>
</feature>
<evidence type="ECO:0000259" key="4">
    <source>
        <dbReference type="PROSITE" id="PS50089"/>
    </source>
</evidence>
<dbReference type="GO" id="GO:0008270">
    <property type="term" value="F:zinc ion binding"/>
    <property type="evidence" value="ECO:0007669"/>
    <property type="project" value="UniProtKB-KW"/>
</dbReference>
<keyword evidence="1" id="KW-0479">Metal-binding</keyword>
<feature type="compositionally biased region" description="Basic and acidic residues" evidence="2">
    <location>
        <begin position="661"/>
        <end position="678"/>
    </location>
</feature>
<organism evidence="5 6">
    <name type="scientific">Mucuna pruriens</name>
    <name type="common">Velvet bean</name>
    <name type="synonym">Dolichos pruriens</name>
    <dbReference type="NCBI Taxonomy" id="157652"/>
    <lineage>
        <taxon>Eukaryota</taxon>
        <taxon>Viridiplantae</taxon>
        <taxon>Streptophyta</taxon>
        <taxon>Embryophyta</taxon>
        <taxon>Tracheophyta</taxon>
        <taxon>Spermatophyta</taxon>
        <taxon>Magnoliopsida</taxon>
        <taxon>eudicotyledons</taxon>
        <taxon>Gunneridae</taxon>
        <taxon>Pentapetalae</taxon>
        <taxon>rosids</taxon>
        <taxon>fabids</taxon>
        <taxon>Fabales</taxon>
        <taxon>Fabaceae</taxon>
        <taxon>Papilionoideae</taxon>
        <taxon>50 kb inversion clade</taxon>
        <taxon>NPAAA clade</taxon>
        <taxon>indigoferoid/millettioid clade</taxon>
        <taxon>Phaseoleae</taxon>
        <taxon>Mucuna</taxon>
    </lineage>
</organism>
<dbReference type="PANTHER" id="PTHR33917:SF2">
    <property type="entry name" value="PROTEIN EXECUTER 2, CHLOROPLASTIC"/>
    <property type="match status" value="1"/>
</dbReference>
<feature type="region of interest" description="Disordered" evidence="2">
    <location>
        <begin position="571"/>
        <end position="618"/>
    </location>
</feature>
<proteinExistence type="predicted"/>
<dbReference type="GO" id="GO:0042651">
    <property type="term" value="C:thylakoid membrane"/>
    <property type="evidence" value="ECO:0007669"/>
    <property type="project" value="TreeGrafter"/>
</dbReference>
<comment type="caution">
    <text evidence="5">The sequence shown here is derived from an EMBL/GenBank/DDBJ whole genome shotgun (WGS) entry which is preliminary data.</text>
</comment>
<evidence type="ECO:0000313" key="5">
    <source>
        <dbReference type="EMBL" id="RDX80819.1"/>
    </source>
</evidence>
<evidence type="ECO:0000313" key="6">
    <source>
        <dbReference type="Proteomes" id="UP000257109"/>
    </source>
</evidence>
<dbReference type="Gene3D" id="3.30.40.10">
    <property type="entry name" value="Zinc/RING finger domain, C3HC4 (zinc finger)"/>
    <property type="match status" value="1"/>
</dbReference>
<dbReference type="Pfam" id="PF13639">
    <property type="entry name" value="zf-RING_2"/>
    <property type="match status" value="1"/>
</dbReference>
<dbReference type="GO" id="GO:0010343">
    <property type="term" value="P:singlet oxygen-mediated programmed cell death"/>
    <property type="evidence" value="ECO:0007669"/>
    <property type="project" value="InterPro"/>
</dbReference>
<keyword evidence="3" id="KW-0472">Membrane</keyword>
<gene>
    <name evidence="5" type="primary">EX2</name>
    <name evidence="5" type="ORF">CR513_38575</name>
</gene>
<dbReference type="InterPro" id="IPR001841">
    <property type="entry name" value="Znf_RING"/>
</dbReference>
<sequence>MAIRGVNFKWFDGFFLSMLATSIAIVAINWKRYQSCTYPLHIWTVVDYATVFTFRLLMFVDNGLASGMGLDFGWPQRYARFCGRVVVLSILALLLYPFLWAWTIIGTLWFSNTKICLPGGGQRWGFLIWLLFSYCGLLCIACMAMGKWLKRRQAHLLGAQEGIPVSAFGVLVEMIRVPDWAFEAAGQETRSMAQDAAYHPGLYLTPAQREAVEALIHEIPSFRLNAVPSNCSECLICLEEFHVGNQVRGLPCAHNFHVECIDEWLRLNVNCPRCRCSVFPNLDLSALSNVRSESEQSSASAVTNRHVIDQASSQSYLLRLQGLLRPVCAEIAGPVGETDNALENAENGVGPAVTVTVTVTPNMSTGDHATSKSPSSNLGLAHPPQPNLSFSSRRNRNNNIHSCRCTLNSDDTFPNWDWNRWCRHFSEIEQAENFASVLKFQLDDAIEKEDFQEAVKLKRAIAEATSKDTVAEIMAQLKNAIDDERYLDASRLCKDTGSGLVGWWVGYSKSSDDPFGRIIHISPGMGRFIGKSYSPRQLITASTGTPIFEIYVVKNADDTYHMQVVYLRQAKGKSRRNPPSIPAKGPSKPEVENASTDEVPEHEEKVERNDEKNSNIEGATEEGIKSVINFLKEKIPGLKVKVMNVNVEEEAAEDNDSIKQLMEEDSNKTGSSENHEEEVNNLDEPDGVTLGRDGDATEEEKDLDMKLFIGGVVHNNEDTPVKDEFIRLPAVINNMEKDSFVFHFTKKNLDYGIREDKVPDIKVAALAAQGVSELMPPDVAKAFWSSDKVSSKVSKSMREIVKLAMSQAQKRTRLCGDTYFSRITCSRGDSDPFDGLYVGAFGPYGMEIVHLRRKFGHWNDEVDNENNTPDVGFFEYVEAVKLTGDLNVPAGQVTFRAKIGRGNRNTNRGMYPDELGVVASYKGQGRIADYGFRNPKWVDGELLQLNGKGMGPYMKGADIGFLYVVPEQSFLVLFNRLKLPE</sequence>
<accession>A0A371FR63</accession>
<reference evidence="5" key="1">
    <citation type="submission" date="2018-05" db="EMBL/GenBank/DDBJ databases">
        <title>Draft genome of Mucuna pruriens seed.</title>
        <authorList>
            <person name="Nnadi N.E."/>
            <person name="Vos R."/>
            <person name="Hasami M.H."/>
            <person name="Devisetty U.K."/>
            <person name="Aguiy J.C."/>
        </authorList>
    </citation>
    <scope>NUCLEOTIDE SEQUENCE [LARGE SCALE GENOMIC DNA]</scope>
    <source>
        <strain evidence="5">JCA_2017</strain>
    </source>
</reference>
<keyword evidence="1" id="KW-0862">Zinc</keyword>
<keyword evidence="3" id="KW-0812">Transmembrane</keyword>
<feature type="domain" description="RING-type" evidence="4">
    <location>
        <begin position="234"/>
        <end position="275"/>
    </location>
</feature>
<feature type="compositionally biased region" description="Polar residues" evidence="2">
    <location>
        <begin position="362"/>
        <end position="378"/>
    </location>
</feature>
<feature type="region of interest" description="Disordered" evidence="2">
    <location>
        <begin position="362"/>
        <end position="393"/>
    </location>
</feature>
<dbReference type="OrthoDB" id="722566at2759"/>
<dbReference type="CDD" id="cd23118">
    <property type="entry name" value="RING-H2_SIS3"/>
    <property type="match status" value="1"/>
</dbReference>
<dbReference type="AlphaFoldDB" id="A0A371FR63"/>
<dbReference type="PROSITE" id="PS50089">
    <property type="entry name" value="ZF_RING_2"/>
    <property type="match status" value="1"/>
</dbReference>
<dbReference type="PANTHER" id="PTHR33917">
    <property type="entry name" value="PROTEIN EXECUTER 1, CHLOROPLASTIC"/>
    <property type="match status" value="1"/>
</dbReference>
<dbReference type="InterPro" id="IPR013083">
    <property type="entry name" value="Znf_RING/FYVE/PHD"/>
</dbReference>
<feature type="transmembrane region" description="Helical" evidence="3">
    <location>
        <begin position="12"/>
        <end position="30"/>
    </location>
</feature>
<protein>
    <submittedName>
        <fullName evidence="5">Protein EXECUTER 2, chloroplastic</fullName>
    </submittedName>
</protein>
<feature type="transmembrane region" description="Helical" evidence="3">
    <location>
        <begin position="81"/>
        <end position="104"/>
    </location>
</feature>
<keyword evidence="1" id="KW-0863">Zinc-finger</keyword>
<dbReference type="InterPro" id="IPR044680">
    <property type="entry name" value="EX1/2"/>
</dbReference>
<evidence type="ECO:0000256" key="3">
    <source>
        <dbReference type="SAM" id="Phobius"/>
    </source>
</evidence>
<dbReference type="SMART" id="SM00184">
    <property type="entry name" value="RING"/>
    <property type="match status" value="1"/>
</dbReference>
<evidence type="ECO:0000256" key="1">
    <source>
        <dbReference type="PROSITE-ProRule" id="PRU00175"/>
    </source>
</evidence>